<dbReference type="InterPro" id="IPR008984">
    <property type="entry name" value="SMAD_FHA_dom_sf"/>
</dbReference>
<dbReference type="RefSeq" id="WP_211430316.1">
    <property type="nucleotide sequence ID" value="NZ_CP072649.1"/>
</dbReference>
<dbReference type="CDD" id="cd00060">
    <property type="entry name" value="FHA"/>
    <property type="match status" value="1"/>
</dbReference>
<feature type="domain" description="FHA" evidence="1">
    <location>
        <begin position="25"/>
        <end position="75"/>
    </location>
</feature>
<dbReference type="Gene3D" id="3.30.450.40">
    <property type="match status" value="1"/>
</dbReference>
<dbReference type="Gene3D" id="2.60.200.20">
    <property type="match status" value="1"/>
</dbReference>
<dbReference type="SUPFAM" id="SSF55781">
    <property type="entry name" value="GAF domain-like"/>
    <property type="match status" value="1"/>
</dbReference>
<gene>
    <name evidence="3" type="ORF">J8C06_11555</name>
</gene>
<dbReference type="InterPro" id="IPR003018">
    <property type="entry name" value="GAF"/>
</dbReference>
<protein>
    <submittedName>
        <fullName evidence="3">FHA domain-containing protein</fullName>
    </submittedName>
</protein>
<dbReference type="Proteomes" id="UP000676506">
    <property type="component" value="Chromosome 2"/>
</dbReference>
<dbReference type="SMART" id="SM00240">
    <property type="entry name" value="FHA"/>
    <property type="match status" value="1"/>
</dbReference>
<dbReference type="PROSITE" id="PS50125">
    <property type="entry name" value="GUANYLATE_CYCLASE_2"/>
    <property type="match status" value="1"/>
</dbReference>
<sequence length="691" mass="75207">MGFPKIIVTGPSVSGRVDECRRFPLVIGRATSSDVIISDERASRSHAKIEALPDGSYRLIDLESRNGTMLNDNVIAGSVRLRDGDTIVIGSHRLVFQLPSKTVDVRYDDKPLSGTVRLQNAAELLALGRSGDVTGKPSSSFRAVAAPNPQDVTLSAKQLHLLEKRSQILSLFYDFNKRVAREFDIATIYAEVARQVFEISNAGRVIIGKIGADNLPTVEWGTYRDDLMRATYASVPISRTVIRTVMQERVSLLSRDMSNVKGTAILGVQSLMCVPMLGQEDTPLGVIYADSLHLDGFTEDDVDYLTGLASTVALTLENIMAHERLLHEAEARTAYRRFLPPHVVDQIMEDPDSLQLGGVNQVVTTMFADIRGFTTLSERKSPHEIVAILNNYFERAATAIFRHGGSLDKFIGDGIMALFGAPQPSDRDPVNAVQAAIALQEVIEQVNADLAAQGSDLRLSIGIGINTGEVTAGYIGSKLRTDYTVIGDAVNLAARLESNAKPGQILMGETTAQCLRALARQSIEFAEGEREFAFVPLGGMKVKGKLNEVKVYRVLWGEELATLGDTSESGTPPVLFRSATTNPVFLESETIARPQLDWGTIRRDPRRQVSIPVVVTGADAHGNTFEQATETIDVSPSGACIRLAQPLTIPSSLSLLVPSYGWRGEVIVRKLTRDPQGYLVGVEIVGQGPQW</sequence>
<proteinExistence type="predicted"/>
<dbReference type="InterPro" id="IPR029016">
    <property type="entry name" value="GAF-like_dom_sf"/>
</dbReference>
<dbReference type="PANTHER" id="PTHR43081:SF1">
    <property type="entry name" value="ADENYLATE CYCLASE, TERMINAL-DIFFERENTIATION SPECIFIC"/>
    <property type="match status" value="1"/>
</dbReference>
<dbReference type="InterPro" id="IPR050697">
    <property type="entry name" value="Adenylyl/Guanylyl_Cyclase_3/4"/>
</dbReference>
<evidence type="ECO:0000313" key="3">
    <source>
        <dbReference type="EMBL" id="QUW04427.1"/>
    </source>
</evidence>
<keyword evidence="4" id="KW-1185">Reference proteome</keyword>
<evidence type="ECO:0000259" key="1">
    <source>
        <dbReference type="PROSITE" id="PS50006"/>
    </source>
</evidence>
<feature type="domain" description="Guanylate cyclase" evidence="2">
    <location>
        <begin position="364"/>
        <end position="497"/>
    </location>
</feature>
<accession>A0ABX8BDC9</accession>
<evidence type="ECO:0000259" key="2">
    <source>
        <dbReference type="PROSITE" id="PS50125"/>
    </source>
</evidence>
<dbReference type="PANTHER" id="PTHR43081">
    <property type="entry name" value="ADENYLATE CYCLASE, TERMINAL-DIFFERENTIATION SPECIFIC-RELATED"/>
    <property type="match status" value="1"/>
</dbReference>
<dbReference type="Pfam" id="PF00498">
    <property type="entry name" value="FHA"/>
    <property type="match status" value="1"/>
</dbReference>
<dbReference type="CDD" id="cd07302">
    <property type="entry name" value="CHD"/>
    <property type="match status" value="1"/>
</dbReference>
<dbReference type="InterPro" id="IPR001054">
    <property type="entry name" value="A/G_cyclase"/>
</dbReference>
<organism evidence="3 4">
    <name type="scientific">Chloracidobacterium validum</name>
    <dbReference type="NCBI Taxonomy" id="2821543"/>
    <lineage>
        <taxon>Bacteria</taxon>
        <taxon>Pseudomonadati</taxon>
        <taxon>Acidobacteriota</taxon>
        <taxon>Terriglobia</taxon>
        <taxon>Terriglobales</taxon>
        <taxon>Acidobacteriaceae</taxon>
        <taxon>Chloracidobacterium</taxon>
    </lineage>
</organism>
<dbReference type="Pfam" id="PF13492">
    <property type="entry name" value="GAF_3"/>
    <property type="match status" value="1"/>
</dbReference>
<dbReference type="PROSITE" id="PS50006">
    <property type="entry name" value="FHA_DOMAIN"/>
    <property type="match status" value="1"/>
</dbReference>
<dbReference type="Gene3D" id="3.30.70.1230">
    <property type="entry name" value="Nucleotide cyclase"/>
    <property type="match status" value="1"/>
</dbReference>
<reference evidence="3 4" key="1">
    <citation type="submission" date="2021-03" db="EMBL/GenBank/DDBJ databases">
        <title>Genomic and phenotypic characterization of Chloracidobacterium isolates provides evidence for multiple species.</title>
        <authorList>
            <person name="Saini M.K."/>
            <person name="Costas A.M.G."/>
            <person name="Tank M."/>
            <person name="Bryant D.A."/>
        </authorList>
    </citation>
    <scope>NUCLEOTIDE SEQUENCE [LARGE SCALE GENOMIC DNA]</scope>
    <source>
        <strain evidence="3 4">BV2-C</strain>
    </source>
</reference>
<dbReference type="SUPFAM" id="SSF55073">
    <property type="entry name" value="Nucleotide cyclase"/>
    <property type="match status" value="1"/>
</dbReference>
<dbReference type="SUPFAM" id="SSF49879">
    <property type="entry name" value="SMAD/FHA domain"/>
    <property type="match status" value="1"/>
</dbReference>
<dbReference type="InterPro" id="IPR029787">
    <property type="entry name" value="Nucleotide_cyclase"/>
</dbReference>
<dbReference type="SMART" id="SM00044">
    <property type="entry name" value="CYCc"/>
    <property type="match status" value="1"/>
</dbReference>
<dbReference type="EMBL" id="CP072649">
    <property type="protein sequence ID" value="QUW04427.1"/>
    <property type="molecule type" value="Genomic_DNA"/>
</dbReference>
<dbReference type="Pfam" id="PF00211">
    <property type="entry name" value="Guanylate_cyc"/>
    <property type="match status" value="1"/>
</dbReference>
<name>A0ABX8BDC9_9BACT</name>
<dbReference type="InterPro" id="IPR000253">
    <property type="entry name" value="FHA_dom"/>
</dbReference>
<evidence type="ECO:0000313" key="4">
    <source>
        <dbReference type="Proteomes" id="UP000676506"/>
    </source>
</evidence>
<dbReference type="SMART" id="SM00065">
    <property type="entry name" value="GAF"/>
    <property type="match status" value="1"/>
</dbReference>